<sequence>MPSVLAGSEEAAIASWLVTPGQTVAVGDPLAEIETEKAVVEYNSEDAGVVGRVLLEPGEAGEIGAPIAVLIAEGETDADIDAALGQAPAAAVSGPDSAPDATERDPDGGTPVVEAASLEAAAASAAPAAAAPGAAAPVSAPVESADDHARLFMSPIARKLAKERGLDAAAITGTGPGGRIVRRDVEVAEAPTAPAPAEAAPAAAAPTAERASVAPEPAAATSAPDGTELVPHTPMRKAIARRLTESKSTVPHFYLTAECRVDELLALRARVNETSSVRVSVNDFVLKAVAAAFQAVPEANVTWSDEGMRVHSSVDIAVAVATDGGLVTPVVRGVDARSLSSVSTAVADLAGRAKAKKLKQSELEGGSFSVSNLGMYGTLEFAAILNPPHSGILAVGAAKPQPVVVDGELAVATVMRCTLSVDHRAVDGALAARWLAAFQQAVENPLSILV</sequence>
<comment type="cofactor">
    <cofactor evidence="1 4">
        <name>(R)-lipoate</name>
        <dbReference type="ChEBI" id="CHEBI:83088"/>
    </cofactor>
</comment>
<dbReference type="InterPro" id="IPR011053">
    <property type="entry name" value="Single_hybrid_motif"/>
</dbReference>
<feature type="domain" description="Peripheral subunit-binding (PSBD)" evidence="7">
    <location>
        <begin position="152"/>
        <end position="189"/>
    </location>
</feature>
<comment type="similarity">
    <text evidence="2 4">Belongs to the 2-oxoacid dehydrogenase family.</text>
</comment>
<dbReference type="Pfam" id="PF02817">
    <property type="entry name" value="E3_binding"/>
    <property type="match status" value="1"/>
</dbReference>
<dbReference type="Gene3D" id="3.30.559.10">
    <property type="entry name" value="Chloramphenicol acetyltransferase-like domain"/>
    <property type="match status" value="1"/>
</dbReference>
<dbReference type="SUPFAM" id="SSF52777">
    <property type="entry name" value="CoA-dependent acyltransferases"/>
    <property type="match status" value="1"/>
</dbReference>
<dbReference type="PANTHER" id="PTHR23151:SF90">
    <property type="entry name" value="DIHYDROLIPOYLLYSINE-RESIDUE ACETYLTRANSFERASE COMPONENT OF PYRUVATE DEHYDROGENASE COMPLEX, MITOCHONDRIAL-RELATED"/>
    <property type="match status" value="1"/>
</dbReference>
<dbReference type="Pfam" id="PF00364">
    <property type="entry name" value="Biotin_lipoyl"/>
    <property type="match status" value="1"/>
</dbReference>
<dbReference type="EMBL" id="JANTEZ010000002">
    <property type="protein sequence ID" value="MCS5714065.1"/>
    <property type="molecule type" value="Genomic_DNA"/>
</dbReference>
<gene>
    <name evidence="8" type="ORF">NVV95_05810</name>
</gene>
<keyword evidence="9" id="KW-1185">Reference proteome</keyword>
<feature type="region of interest" description="Disordered" evidence="5">
    <location>
        <begin position="87"/>
        <end position="111"/>
    </location>
</feature>
<organism evidence="8 9">
    <name type="scientific">Herbiconiux gentiana</name>
    <dbReference type="NCBI Taxonomy" id="2970912"/>
    <lineage>
        <taxon>Bacteria</taxon>
        <taxon>Bacillati</taxon>
        <taxon>Actinomycetota</taxon>
        <taxon>Actinomycetes</taxon>
        <taxon>Micrococcales</taxon>
        <taxon>Microbacteriaceae</taxon>
        <taxon>Herbiconiux</taxon>
    </lineage>
</organism>
<dbReference type="PROSITE" id="PS50968">
    <property type="entry name" value="BIOTINYL_LIPOYL"/>
    <property type="match status" value="1"/>
</dbReference>
<dbReference type="Gene3D" id="2.40.50.100">
    <property type="match status" value="1"/>
</dbReference>
<feature type="region of interest" description="Disordered" evidence="5">
    <location>
        <begin position="191"/>
        <end position="232"/>
    </location>
</feature>
<dbReference type="EC" id="2.3.1.-" evidence="4"/>
<evidence type="ECO:0000259" key="6">
    <source>
        <dbReference type="PROSITE" id="PS50968"/>
    </source>
</evidence>
<evidence type="ECO:0000256" key="2">
    <source>
        <dbReference type="ARBA" id="ARBA00007317"/>
    </source>
</evidence>
<name>A0ABT2GD00_9MICO</name>
<evidence type="ECO:0000259" key="7">
    <source>
        <dbReference type="PROSITE" id="PS51826"/>
    </source>
</evidence>
<keyword evidence="4" id="KW-0808">Transferase</keyword>
<dbReference type="CDD" id="cd06849">
    <property type="entry name" value="lipoyl_domain"/>
    <property type="match status" value="1"/>
</dbReference>
<dbReference type="SUPFAM" id="SSF51230">
    <property type="entry name" value="Single hybrid motif"/>
    <property type="match status" value="1"/>
</dbReference>
<reference evidence="8" key="1">
    <citation type="submission" date="2022-08" db="EMBL/GenBank/DDBJ databases">
        <authorList>
            <person name="Deng Y."/>
            <person name="Han X.-F."/>
            <person name="Zhang Y.-Q."/>
        </authorList>
    </citation>
    <scope>NUCLEOTIDE SEQUENCE</scope>
    <source>
        <strain evidence="8">CPCC 205716</strain>
    </source>
</reference>
<dbReference type="Pfam" id="PF00198">
    <property type="entry name" value="2-oxoacid_dh"/>
    <property type="match status" value="1"/>
</dbReference>
<dbReference type="SUPFAM" id="SSF47005">
    <property type="entry name" value="Peripheral subunit-binding domain of 2-oxo acid dehydrogenase complex"/>
    <property type="match status" value="1"/>
</dbReference>
<evidence type="ECO:0000256" key="5">
    <source>
        <dbReference type="SAM" id="MobiDB-lite"/>
    </source>
</evidence>
<keyword evidence="3 4" id="KW-0450">Lipoyl</keyword>
<evidence type="ECO:0000256" key="3">
    <source>
        <dbReference type="ARBA" id="ARBA00022823"/>
    </source>
</evidence>
<dbReference type="RefSeq" id="WP_259485594.1">
    <property type="nucleotide sequence ID" value="NZ_JANTEZ010000002.1"/>
</dbReference>
<keyword evidence="4" id="KW-0012">Acyltransferase</keyword>
<evidence type="ECO:0000313" key="8">
    <source>
        <dbReference type="EMBL" id="MCS5714065.1"/>
    </source>
</evidence>
<dbReference type="PROSITE" id="PS51826">
    <property type="entry name" value="PSBD"/>
    <property type="match status" value="1"/>
</dbReference>
<evidence type="ECO:0000256" key="4">
    <source>
        <dbReference type="RuleBase" id="RU003423"/>
    </source>
</evidence>
<dbReference type="PANTHER" id="PTHR23151">
    <property type="entry name" value="DIHYDROLIPOAMIDE ACETYL/SUCCINYL-TRANSFERASE-RELATED"/>
    <property type="match status" value="1"/>
</dbReference>
<dbReference type="InterPro" id="IPR023213">
    <property type="entry name" value="CAT-like_dom_sf"/>
</dbReference>
<protein>
    <recommendedName>
        <fullName evidence="4">Dihydrolipoamide acetyltransferase component of pyruvate dehydrogenase complex</fullName>
        <ecNumber evidence="4">2.3.1.-</ecNumber>
    </recommendedName>
</protein>
<dbReference type="InterPro" id="IPR004167">
    <property type="entry name" value="PSBD"/>
</dbReference>
<dbReference type="Proteomes" id="UP001165580">
    <property type="component" value="Unassembled WGS sequence"/>
</dbReference>
<dbReference type="InterPro" id="IPR000089">
    <property type="entry name" value="Biotin_lipoyl"/>
</dbReference>
<dbReference type="Gene3D" id="4.10.320.10">
    <property type="entry name" value="E3-binding domain"/>
    <property type="match status" value="1"/>
</dbReference>
<evidence type="ECO:0000256" key="1">
    <source>
        <dbReference type="ARBA" id="ARBA00001938"/>
    </source>
</evidence>
<dbReference type="InterPro" id="IPR001078">
    <property type="entry name" value="2-oxoacid_DH_actylTfrase"/>
</dbReference>
<feature type="domain" description="Lipoyl-binding" evidence="6">
    <location>
        <begin position="1"/>
        <end position="71"/>
    </location>
</feature>
<dbReference type="InterPro" id="IPR045257">
    <property type="entry name" value="E2/Pdx1"/>
</dbReference>
<dbReference type="InterPro" id="IPR036625">
    <property type="entry name" value="E3-bd_dom_sf"/>
</dbReference>
<proteinExistence type="inferred from homology"/>
<feature type="compositionally biased region" description="Low complexity" evidence="5">
    <location>
        <begin position="191"/>
        <end position="215"/>
    </location>
</feature>
<comment type="caution">
    <text evidence="8">The sequence shown here is derived from an EMBL/GenBank/DDBJ whole genome shotgun (WGS) entry which is preliminary data.</text>
</comment>
<accession>A0ABT2GD00</accession>
<evidence type="ECO:0000313" key="9">
    <source>
        <dbReference type="Proteomes" id="UP001165580"/>
    </source>
</evidence>